<feature type="compositionally biased region" description="Basic residues" evidence="1">
    <location>
        <begin position="385"/>
        <end position="409"/>
    </location>
</feature>
<protein>
    <recommendedName>
        <fullName evidence="4">FAR1 domain-containing protein</fullName>
    </recommendedName>
</protein>
<dbReference type="PANTHER" id="PTHR47718">
    <property type="entry name" value="OS01G0519700 PROTEIN"/>
    <property type="match status" value="1"/>
</dbReference>
<evidence type="ECO:0008006" key="4">
    <source>
        <dbReference type="Google" id="ProtNLM"/>
    </source>
</evidence>
<dbReference type="EnsemblPlants" id="AUR62040354-RA">
    <property type="protein sequence ID" value="AUR62040354-RA:cds"/>
    <property type="gene ID" value="AUR62040354"/>
</dbReference>
<reference evidence="2" key="1">
    <citation type="journal article" date="2017" name="Nature">
        <title>The genome of Chenopodium quinoa.</title>
        <authorList>
            <person name="Jarvis D.E."/>
            <person name="Ho Y.S."/>
            <person name="Lightfoot D.J."/>
            <person name="Schmoeckel S.M."/>
            <person name="Li B."/>
            <person name="Borm T.J.A."/>
            <person name="Ohyanagi H."/>
            <person name="Mineta K."/>
            <person name="Michell C.T."/>
            <person name="Saber N."/>
            <person name="Kharbatia N.M."/>
            <person name="Rupper R.R."/>
            <person name="Sharp A.R."/>
            <person name="Dally N."/>
            <person name="Boughton B.A."/>
            <person name="Woo Y.H."/>
            <person name="Gao G."/>
            <person name="Schijlen E.G.W.M."/>
            <person name="Guo X."/>
            <person name="Momin A.A."/>
            <person name="Negrao S."/>
            <person name="Al-Babili S."/>
            <person name="Gehring C."/>
            <person name="Roessner U."/>
            <person name="Jung C."/>
            <person name="Murphy K."/>
            <person name="Arold S.T."/>
            <person name="Gojobori T."/>
            <person name="van der Linden C.G."/>
            <person name="van Loo E.N."/>
            <person name="Jellen E.N."/>
            <person name="Maughan P.J."/>
            <person name="Tester M."/>
        </authorList>
    </citation>
    <scope>NUCLEOTIDE SEQUENCE [LARGE SCALE GENOMIC DNA]</scope>
    <source>
        <strain evidence="2">cv. PI 614886</strain>
    </source>
</reference>
<feature type="compositionally biased region" description="Basic residues" evidence="1">
    <location>
        <begin position="323"/>
        <end position="340"/>
    </location>
</feature>
<feature type="region of interest" description="Disordered" evidence="1">
    <location>
        <begin position="377"/>
        <end position="409"/>
    </location>
</feature>
<dbReference type="Gramene" id="AUR62040354-RA">
    <property type="protein sequence ID" value="AUR62040354-RA:cds"/>
    <property type="gene ID" value="AUR62040354"/>
</dbReference>
<reference evidence="2" key="2">
    <citation type="submission" date="2021-03" db="UniProtKB">
        <authorList>
            <consortium name="EnsemblPlants"/>
        </authorList>
    </citation>
    <scope>IDENTIFICATION</scope>
</reference>
<keyword evidence="3" id="KW-1185">Reference proteome</keyword>
<feature type="region of interest" description="Disordered" evidence="1">
    <location>
        <begin position="315"/>
        <end position="348"/>
    </location>
</feature>
<evidence type="ECO:0000313" key="3">
    <source>
        <dbReference type="Proteomes" id="UP000596660"/>
    </source>
</evidence>
<evidence type="ECO:0000256" key="1">
    <source>
        <dbReference type="SAM" id="MobiDB-lite"/>
    </source>
</evidence>
<proteinExistence type="predicted"/>
<dbReference type="PANTHER" id="PTHR47718:SF13">
    <property type="entry name" value="OS09G0290500 PROTEIN"/>
    <property type="match status" value="1"/>
</dbReference>
<accession>A0A803N4N8</accession>
<name>A0A803N4N8_CHEQI</name>
<dbReference type="AlphaFoldDB" id="A0A803N4N8"/>
<dbReference type="Proteomes" id="UP000596660">
    <property type="component" value="Unplaced"/>
</dbReference>
<evidence type="ECO:0000313" key="2">
    <source>
        <dbReference type="EnsemblPlants" id="AUR62040354-RA:cds"/>
    </source>
</evidence>
<organism evidence="2 3">
    <name type="scientific">Chenopodium quinoa</name>
    <name type="common">Quinoa</name>
    <dbReference type="NCBI Taxonomy" id="63459"/>
    <lineage>
        <taxon>Eukaryota</taxon>
        <taxon>Viridiplantae</taxon>
        <taxon>Streptophyta</taxon>
        <taxon>Embryophyta</taxon>
        <taxon>Tracheophyta</taxon>
        <taxon>Spermatophyta</taxon>
        <taxon>Magnoliopsida</taxon>
        <taxon>eudicotyledons</taxon>
        <taxon>Gunneridae</taxon>
        <taxon>Pentapetalae</taxon>
        <taxon>Caryophyllales</taxon>
        <taxon>Chenopodiaceae</taxon>
        <taxon>Chenopodioideae</taxon>
        <taxon>Atripliceae</taxon>
        <taxon>Chenopodium</taxon>
    </lineage>
</organism>
<sequence>MGVRDGQDKEFRLQPVWMGWSTVDNGDNGGGSTSGANLNRDDVVLLDSDDEIRLQCNQVADSAYLCDGTQSMRQQGFGILRASGSYTQKKDDAMNQLRGYMWKCECYGSTNYMRRINGKRVVSEREGPARRKSKKCDCVVYMYYCKNKSGDWVVKGLELQHRNHIPTPRKSRFIAMYRQDDINTAVKRKLFTDVGDAKFLDVQEECNRVLYLTPLQKVIDSDADTVTHMIEDKVWVLCKDTRKEFPTQYTRIYHVKIHAKTSEAYCNYKHFETYGIICRCIIKASAVVYCFPIVIESIQRLDINLDATVTTAGISGVTPTKKTSPKSIKKSPASSKKKSPKSVNTIRKGTVTETENQCALNVSPSCFESGSPSTDVLVNDPVSRKNPHKTPSCRHHSRVERPKKRTPVKTKSYKNKALHPQVTYNNKMFIGIEMLTEDGFVGYFTSTVEAEPDGFVLCGDDDGGVVGLDDDDLLAQHDLV</sequence>